<comment type="caution">
    <text evidence="1">The sequence shown here is derived from an EMBL/GenBank/DDBJ whole genome shotgun (WGS) entry which is preliminary data.</text>
</comment>
<dbReference type="InterPro" id="IPR017946">
    <property type="entry name" value="PLC-like_Pdiesterase_TIM-brl"/>
</dbReference>
<proteinExistence type="predicted"/>
<dbReference type="AlphaFoldDB" id="A0A9D1M6H9"/>
<dbReference type="GO" id="GO:0008081">
    <property type="term" value="F:phosphoric diester hydrolase activity"/>
    <property type="evidence" value="ECO:0007669"/>
    <property type="project" value="InterPro"/>
</dbReference>
<protein>
    <recommendedName>
        <fullName evidence="3">Phosphatidylinositol diacylglycerol-lyase</fullName>
    </recommendedName>
</protein>
<reference evidence="1" key="1">
    <citation type="submission" date="2020-10" db="EMBL/GenBank/DDBJ databases">
        <authorList>
            <person name="Gilroy R."/>
        </authorList>
    </citation>
    <scope>NUCLEOTIDE SEQUENCE</scope>
    <source>
        <strain evidence="1">CHK158-818</strain>
    </source>
</reference>
<gene>
    <name evidence="1" type="ORF">IAB03_01665</name>
</gene>
<dbReference type="SUPFAM" id="SSF51695">
    <property type="entry name" value="PLC-like phosphodiesterases"/>
    <property type="match status" value="1"/>
</dbReference>
<dbReference type="EMBL" id="DVNA01000038">
    <property type="protein sequence ID" value="HIU54497.1"/>
    <property type="molecule type" value="Genomic_DNA"/>
</dbReference>
<dbReference type="Proteomes" id="UP000824112">
    <property type="component" value="Unassembled WGS sequence"/>
</dbReference>
<reference evidence="1" key="2">
    <citation type="journal article" date="2021" name="PeerJ">
        <title>Extensive microbial diversity within the chicken gut microbiome revealed by metagenomics and culture.</title>
        <authorList>
            <person name="Gilroy R."/>
            <person name="Ravi A."/>
            <person name="Getino M."/>
            <person name="Pursley I."/>
            <person name="Horton D.L."/>
            <person name="Alikhan N.F."/>
            <person name="Baker D."/>
            <person name="Gharbi K."/>
            <person name="Hall N."/>
            <person name="Watson M."/>
            <person name="Adriaenssens E.M."/>
            <person name="Foster-Nyarko E."/>
            <person name="Jarju S."/>
            <person name="Secka A."/>
            <person name="Antonio M."/>
            <person name="Oren A."/>
            <person name="Chaudhuri R.R."/>
            <person name="La Ragione R."/>
            <person name="Hildebrand F."/>
            <person name="Pallen M.J."/>
        </authorList>
    </citation>
    <scope>NUCLEOTIDE SEQUENCE</scope>
    <source>
        <strain evidence="1">CHK158-818</strain>
    </source>
</reference>
<sequence length="213" mass="25759">MRMIKYIWVFFIFIPAMCIAQEETKLGTHNSLTYLSPQWYFRWLNFTSKCQDLTIEEQYDFGVRYFDFRIKFTRKGEVRAGHGIMTYKADFDSIYSFLNKKGDCYINIVLENFAWQKKKKDSLFICYVNEVVQKYPRIRFVGGEKKRPWTPLVPLGNVPVKACFEFYEKERKKFPLPRYYARKRNQGYWENVDSNAYSLFDFIEIHAIRKDSF</sequence>
<dbReference type="GO" id="GO:0006629">
    <property type="term" value="P:lipid metabolic process"/>
    <property type="evidence" value="ECO:0007669"/>
    <property type="project" value="InterPro"/>
</dbReference>
<evidence type="ECO:0008006" key="3">
    <source>
        <dbReference type="Google" id="ProtNLM"/>
    </source>
</evidence>
<evidence type="ECO:0000313" key="2">
    <source>
        <dbReference type="Proteomes" id="UP000824112"/>
    </source>
</evidence>
<dbReference type="Gene3D" id="3.20.20.190">
    <property type="entry name" value="Phosphatidylinositol (PI) phosphodiesterase"/>
    <property type="match status" value="1"/>
</dbReference>
<evidence type="ECO:0000313" key="1">
    <source>
        <dbReference type="EMBL" id="HIU54497.1"/>
    </source>
</evidence>
<organism evidence="1 2">
    <name type="scientific">Candidatus Gallibacteroides avistercoris</name>
    <dbReference type="NCBI Taxonomy" id="2840833"/>
    <lineage>
        <taxon>Bacteria</taxon>
        <taxon>Pseudomonadati</taxon>
        <taxon>Bacteroidota</taxon>
        <taxon>Bacteroidia</taxon>
        <taxon>Bacteroidales</taxon>
        <taxon>Bacteroidaceae</taxon>
        <taxon>Bacteroidaceae incertae sedis</taxon>
        <taxon>Candidatus Gallibacteroides</taxon>
    </lineage>
</organism>
<name>A0A9D1M6H9_9BACT</name>
<accession>A0A9D1M6H9</accession>